<proteinExistence type="predicted"/>
<feature type="region of interest" description="Disordered" evidence="2">
    <location>
        <begin position="58"/>
        <end position="96"/>
    </location>
</feature>
<keyword evidence="4" id="KW-1185">Reference proteome</keyword>
<sequence length="1019" mass="115373">MQGDLDQGLSGHARVTAAAGASGHGGRGGAKKSAAATMTSAAVPRTVVTATSAAAQAAKAARKAQEQQHPSRAGSSRPVGRAQGSAEAQERRWVDDNDEHVMRQAFEALHRSAKLAKVQRRSRKLQALRLWSYLLQRKVMTQWREVCREAKTHRAKTLTAYRHWAYNAAHKVLKGLQANARMTRLQRFKAERLRIRREAGRRQRVLSVAWATWAGIALRKRERADVFARDRLLWTTLSAWRSLPRTSVQERNASRLELATRHAKLRQARSVLQRLRENARAQERERENAVACVWFRWHVLMGGAMRQWRKVVEPRLIAIRKARTFRQARARHLEQQVFAAWSSHIRDTKEQRFKTAQALRHWAQRAMGKAFGGWLLALAQKVSLRGHRMGTARTRGDALWSTKVAPRILRQAWFTWSEFRLQTQVKRVRMRRADEFRVRFERVSKALAHWRLSRLRASWRSWLALHAVKRKEREMATFASTWRRDYILRQGVSTWLDATAQHQAIRDAAIQTREARRAVERADRVARIAFHWRNLTLRKRLERQSESDGRLHRSGGHRQRPVGLSAARGFSLPGTTAHGTPWSYEARTQAQASVSLAWLDELLRPGLGRDRLPAGPHKSRDKRSDASQPLSFAKARPAPRRPLESLLNASAVSAPEDDEVASLFSESSSVAPLATSAMTRSKAAPLVSQRQKSLPPPLQAQVRDFLALKRRVKADKRRREAIRADLQLQEHHGGGGDTADDGVERVQEIDTSELLEELVEMQCRRADLRRPELVLDNAARKVETGRGLVVYVSFAENATKENAQRLARLLIGLNLSTTGRWGDGTKTQSVGAISASGMRQEILVVPQACLTSKVKGKQLRYAAQLSREDGFALYTYFLAEIEQALLDHFLAQAFRNDESLLAGMCMHFELETIRLQGPYCSFDKRGVPTARAGASDGHAVPLSKSERKAFDKLYRALSERVLGHAKWAQDKWEHLQIEQQAPKIDLIPGRFRLIAGTFGNRQGLTIEADCGPSTHVLYV</sequence>
<name>A0A2R5GIC9_9STRA</name>
<dbReference type="GO" id="GO:0051499">
    <property type="term" value="F:D-aminoacyl-tRNA deacylase activity"/>
    <property type="evidence" value="ECO:0007669"/>
    <property type="project" value="InterPro"/>
</dbReference>
<dbReference type="InterPro" id="IPR023509">
    <property type="entry name" value="DTD-like_sf"/>
</dbReference>
<dbReference type="OrthoDB" id="47644at2759"/>
<gene>
    <name evidence="3" type="ORF">FCC1311_042642</name>
</gene>
<evidence type="ECO:0000256" key="1">
    <source>
        <dbReference type="SAM" id="Coils"/>
    </source>
</evidence>
<keyword evidence="1" id="KW-0175">Coiled coil</keyword>
<feature type="region of interest" description="Disordered" evidence="2">
    <location>
        <begin position="607"/>
        <end position="643"/>
    </location>
</feature>
<dbReference type="InterPro" id="IPR003732">
    <property type="entry name" value="Daa-tRNA_deacyls_DTD"/>
</dbReference>
<dbReference type="Pfam" id="PF02580">
    <property type="entry name" value="Tyr_Deacylase"/>
    <property type="match status" value="1"/>
</dbReference>
<feature type="coiled-coil region" evidence="1">
    <location>
        <begin position="262"/>
        <end position="292"/>
    </location>
</feature>
<dbReference type="Gene3D" id="3.50.80.10">
    <property type="entry name" value="D-tyrosyl-tRNA(Tyr) deacylase"/>
    <property type="match status" value="1"/>
</dbReference>
<evidence type="ECO:0000313" key="4">
    <source>
        <dbReference type="Proteomes" id="UP000241890"/>
    </source>
</evidence>
<feature type="region of interest" description="Disordered" evidence="2">
    <location>
        <begin position="543"/>
        <end position="574"/>
    </location>
</feature>
<dbReference type="GO" id="GO:0005737">
    <property type="term" value="C:cytoplasm"/>
    <property type="evidence" value="ECO:0007669"/>
    <property type="project" value="InterPro"/>
</dbReference>
<comment type="caution">
    <text evidence="3">The sequence shown here is derived from an EMBL/GenBank/DDBJ whole genome shotgun (WGS) entry which is preliminary data.</text>
</comment>
<accession>A0A2R5GIC9</accession>
<dbReference type="Proteomes" id="UP000241890">
    <property type="component" value="Unassembled WGS sequence"/>
</dbReference>
<protein>
    <submittedName>
        <fullName evidence="3">Uncharacterized protein</fullName>
    </submittedName>
</protein>
<dbReference type="AlphaFoldDB" id="A0A2R5GIC9"/>
<feature type="region of interest" description="Disordered" evidence="2">
    <location>
        <begin position="1"/>
        <end position="40"/>
    </location>
</feature>
<feature type="compositionally biased region" description="Low complexity" evidence="2">
    <location>
        <begin position="31"/>
        <end position="40"/>
    </location>
</feature>
<dbReference type="SUPFAM" id="SSF69500">
    <property type="entry name" value="DTD-like"/>
    <property type="match status" value="1"/>
</dbReference>
<organism evidence="3 4">
    <name type="scientific">Hondaea fermentalgiana</name>
    <dbReference type="NCBI Taxonomy" id="2315210"/>
    <lineage>
        <taxon>Eukaryota</taxon>
        <taxon>Sar</taxon>
        <taxon>Stramenopiles</taxon>
        <taxon>Bigyra</taxon>
        <taxon>Labyrinthulomycetes</taxon>
        <taxon>Thraustochytrida</taxon>
        <taxon>Thraustochytriidae</taxon>
        <taxon>Hondaea</taxon>
    </lineage>
</organism>
<evidence type="ECO:0000256" key="2">
    <source>
        <dbReference type="SAM" id="MobiDB-lite"/>
    </source>
</evidence>
<dbReference type="InParanoid" id="A0A2R5GIC9"/>
<dbReference type="EMBL" id="BEYU01000038">
    <property type="protein sequence ID" value="GBG28041.1"/>
    <property type="molecule type" value="Genomic_DNA"/>
</dbReference>
<reference evidence="3 4" key="1">
    <citation type="submission" date="2017-12" db="EMBL/GenBank/DDBJ databases">
        <title>Sequencing, de novo assembly and annotation of complete genome of a new Thraustochytrid species, strain FCC1311.</title>
        <authorList>
            <person name="Sedici K."/>
            <person name="Godart F."/>
            <person name="Aiese Cigliano R."/>
            <person name="Sanseverino W."/>
            <person name="Barakat M."/>
            <person name="Ortet P."/>
            <person name="Marechal E."/>
            <person name="Cagnac O."/>
            <person name="Amato A."/>
        </authorList>
    </citation>
    <scope>NUCLEOTIDE SEQUENCE [LARGE SCALE GENOMIC DNA]</scope>
</reference>
<evidence type="ECO:0000313" key="3">
    <source>
        <dbReference type="EMBL" id="GBG28041.1"/>
    </source>
</evidence>